<sequence>MNIPELAEHERKRAVALDDAVGRALAASDILTATPDLATKGQWLLSAKGKVGAATLRVPGREPITLRIRPKIPIARLLFLLNYRQNPKGWRTEDVLVDEDEELLPVMARLFAWQAEKALQQGLHKDYCPVQETALVVRGRIRNADQVRRHHGRLVPLEVTHDEHTIDVAENWVLQKATDVLLGLTTGVPHDVHQRLLRLRFALRDVTPAGHGHSLPGWLPNRNNARFHKALRLAELVLQGASVENRGGGVAVNGFLFDMPKVFEDFVTIALCEKFAAIAGHCGLQTAIYLDERNAIKMKPDFVRYADDGTPVAVADAKYKAEKPSGFPDADLYQILAYCTALNLPEGHLIYAKGNEPHGSHRVKHAGITIHQHTLELDQTPEDLLKDIQKLANRLVPAI</sequence>
<gene>
    <name evidence="1" type="ORF">EV192_105339</name>
</gene>
<dbReference type="EMBL" id="SLWS01000005">
    <property type="protein sequence ID" value="TCO58274.1"/>
    <property type="molecule type" value="Genomic_DNA"/>
</dbReference>
<protein>
    <submittedName>
        <fullName evidence="1">5-methylcytosine-specific restriction enzyme subunit McrC</fullName>
    </submittedName>
</protein>
<accession>A0A4R2JGV7</accession>
<proteinExistence type="predicted"/>
<dbReference type="InterPro" id="IPR019292">
    <property type="entry name" value="McrC"/>
</dbReference>
<dbReference type="OrthoDB" id="5148566at2"/>
<dbReference type="Proteomes" id="UP000295680">
    <property type="component" value="Unassembled WGS sequence"/>
</dbReference>
<reference evidence="1 2" key="1">
    <citation type="submission" date="2019-03" db="EMBL/GenBank/DDBJ databases">
        <title>Genomic Encyclopedia of Type Strains, Phase IV (KMG-IV): sequencing the most valuable type-strain genomes for metagenomic binning, comparative biology and taxonomic classification.</title>
        <authorList>
            <person name="Goeker M."/>
        </authorList>
    </citation>
    <scope>NUCLEOTIDE SEQUENCE [LARGE SCALE GENOMIC DNA]</scope>
    <source>
        <strain evidence="1 2">DSM 45934</strain>
    </source>
</reference>
<evidence type="ECO:0000313" key="1">
    <source>
        <dbReference type="EMBL" id="TCO58274.1"/>
    </source>
</evidence>
<evidence type="ECO:0000313" key="2">
    <source>
        <dbReference type="Proteomes" id="UP000295680"/>
    </source>
</evidence>
<organism evidence="1 2">
    <name type="scientific">Actinocrispum wychmicini</name>
    <dbReference type="NCBI Taxonomy" id="1213861"/>
    <lineage>
        <taxon>Bacteria</taxon>
        <taxon>Bacillati</taxon>
        <taxon>Actinomycetota</taxon>
        <taxon>Actinomycetes</taxon>
        <taxon>Pseudonocardiales</taxon>
        <taxon>Pseudonocardiaceae</taxon>
        <taxon>Actinocrispum</taxon>
    </lineage>
</organism>
<dbReference type="Pfam" id="PF10117">
    <property type="entry name" value="McrBC"/>
    <property type="match status" value="1"/>
</dbReference>
<dbReference type="AlphaFoldDB" id="A0A4R2JGV7"/>
<keyword evidence="2" id="KW-1185">Reference proteome</keyword>
<dbReference type="PANTHER" id="PTHR38733:SF1">
    <property type="entry name" value="TYPE IV METHYL-DIRECTED RESTRICTION ENZYME ECOKMCRBC"/>
    <property type="match status" value="1"/>
</dbReference>
<comment type="caution">
    <text evidence="1">The sequence shown here is derived from an EMBL/GenBank/DDBJ whole genome shotgun (WGS) entry which is preliminary data.</text>
</comment>
<dbReference type="PANTHER" id="PTHR38733">
    <property type="entry name" value="PROTEIN MCRC"/>
    <property type="match status" value="1"/>
</dbReference>
<name>A0A4R2JGV7_9PSEU</name>